<dbReference type="Gene3D" id="2.30.30.40">
    <property type="entry name" value="SH3 Domains"/>
    <property type="match status" value="1"/>
</dbReference>
<accession>A0A916XNI9</accession>
<comment type="caution">
    <text evidence="2">The sequence shown here is derived from an EMBL/GenBank/DDBJ whole genome shotgun (WGS) entry which is preliminary data.</text>
</comment>
<evidence type="ECO:0000256" key="1">
    <source>
        <dbReference type="SAM" id="SignalP"/>
    </source>
</evidence>
<dbReference type="EMBL" id="BMED01000004">
    <property type="protein sequence ID" value="GGC89564.1"/>
    <property type="molecule type" value="Genomic_DNA"/>
</dbReference>
<name>A0A916XNI9_9BURK</name>
<reference evidence="2" key="2">
    <citation type="submission" date="2020-09" db="EMBL/GenBank/DDBJ databases">
        <authorList>
            <person name="Sun Q."/>
            <person name="Zhou Y."/>
        </authorList>
    </citation>
    <scope>NUCLEOTIDE SEQUENCE</scope>
    <source>
        <strain evidence="2">CGMCC 1.10998</strain>
    </source>
</reference>
<proteinExistence type="predicted"/>
<reference evidence="2" key="1">
    <citation type="journal article" date="2014" name="Int. J. Syst. Evol. Microbiol.">
        <title>Complete genome sequence of Corynebacterium casei LMG S-19264T (=DSM 44701T), isolated from a smear-ripened cheese.</title>
        <authorList>
            <consortium name="US DOE Joint Genome Institute (JGI-PGF)"/>
            <person name="Walter F."/>
            <person name="Albersmeier A."/>
            <person name="Kalinowski J."/>
            <person name="Ruckert C."/>
        </authorList>
    </citation>
    <scope>NUCLEOTIDE SEQUENCE</scope>
    <source>
        <strain evidence="2">CGMCC 1.10998</strain>
    </source>
</reference>
<evidence type="ECO:0000313" key="2">
    <source>
        <dbReference type="EMBL" id="GGC89564.1"/>
    </source>
</evidence>
<keyword evidence="3" id="KW-1185">Reference proteome</keyword>
<keyword evidence="1" id="KW-0732">Signal</keyword>
<organism evidence="2 3">
    <name type="scientific">Undibacterium terreum</name>
    <dbReference type="NCBI Taxonomy" id="1224302"/>
    <lineage>
        <taxon>Bacteria</taxon>
        <taxon>Pseudomonadati</taxon>
        <taxon>Pseudomonadota</taxon>
        <taxon>Betaproteobacteria</taxon>
        <taxon>Burkholderiales</taxon>
        <taxon>Oxalobacteraceae</taxon>
        <taxon>Undibacterium</taxon>
    </lineage>
</organism>
<dbReference type="RefSeq" id="WP_188567960.1">
    <property type="nucleotide sequence ID" value="NZ_BMED01000004.1"/>
</dbReference>
<sequence>MKRLLALFLLALGCIAHAKDAVIKEYAYTVRSTELKSTPFNDSTTISRLAENNKVEIIMRKAAWTQVKAETLTGWVKMLSLRFGDATPPPKNETSGLQSMYNLVTTGKSGSTVTTGTRGLDEKKLIAPSPNPKAFDAMRTYAVSKPDAQKFAKTEKLDAQSIEYVSASGGKK</sequence>
<feature type="chain" id="PRO_5037457545" description="SH3 domain-containing protein" evidence="1">
    <location>
        <begin position="19"/>
        <end position="172"/>
    </location>
</feature>
<evidence type="ECO:0008006" key="4">
    <source>
        <dbReference type="Google" id="ProtNLM"/>
    </source>
</evidence>
<dbReference type="AlphaFoldDB" id="A0A916XNI9"/>
<gene>
    <name evidence="2" type="ORF">GCM10011396_40970</name>
</gene>
<protein>
    <recommendedName>
        <fullName evidence="4">SH3 domain-containing protein</fullName>
    </recommendedName>
</protein>
<evidence type="ECO:0000313" key="3">
    <source>
        <dbReference type="Proteomes" id="UP000637423"/>
    </source>
</evidence>
<feature type="signal peptide" evidence="1">
    <location>
        <begin position="1"/>
        <end position="18"/>
    </location>
</feature>
<dbReference type="Proteomes" id="UP000637423">
    <property type="component" value="Unassembled WGS sequence"/>
</dbReference>